<dbReference type="GO" id="GO:0016209">
    <property type="term" value="F:antioxidant activity"/>
    <property type="evidence" value="ECO:0007669"/>
    <property type="project" value="InterPro"/>
</dbReference>
<proteinExistence type="predicted"/>
<keyword evidence="2" id="KW-0413">Isomerase</keyword>
<dbReference type="SUPFAM" id="SSF52833">
    <property type="entry name" value="Thioredoxin-like"/>
    <property type="match status" value="1"/>
</dbReference>
<dbReference type="CDD" id="cd02966">
    <property type="entry name" value="TlpA_like_family"/>
    <property type="match status" value="1"/>
</dbReference>
<dbReference type="PANTHER" id="PTHR42852:SF13">
    <property type="entry name" value="PROTEIN DIPZ"/>
    <property type="match status" value="1"/>
</dbReference>
<evidence type="ECO:0000313" key="3">
    <source>
        <dbReference type="Proteomes" id="UP000538147"/>
    </source>
</evidence>
<organism evidence="2 3">
    <name type="scientific">Polymorphobacter multimanifer</name>
    <dbReference type="NCBI Taxonomy" id="1070431"/>
    <lineage>
        <taxon>Bacteria</taxon>
        <taxon>Pseudomonadati</taxon>
        <taxon>Pseudomonadota</taxon>
        <taxon>Alphaproteobacteria</taxon>
        <taxon>Sphingomonadales</taxon>
        <taxon>Sphingosinicellaceae</taxon>
        <taxon>Polymorphobacter</taxon>
    </lineage>
</organism>
<dbReference type="InterPro" id="IPR050553">
    <property type="entry name" value="Thioredoxin_ResA/DsbE_sf"/>
</dbReference>
<accession>A0A841L3D0</accession>
<evidence type="ECO:0000259" key="1">
    <source>
        <dbReference type="PROSITE" id="PS51352"/>
    </source>
</evidence>
<dbReference type="PROSITE" id="PS51352">
    <property type="entry name" value="THIOREDOXIN_2"/>
    <property type="match status" value="1"/>
</dbReference>
<keyword evidence="3" id="KW-1185">Reference proteome</keyword>
<evidence type="ECO:0000313" key="2">
    <source>
        <dbReference type="EMBL" id="MBB6226796.1"/>
    </source>
</evidence>
<dbReference type="RefSeq" id="WP_184196208.1">
    <property type="nucleotide sequence ID" value="NZ_BMOX01000001.1"/>
</dbReference>
<gene>
    <name evidence="2" type="ORF">FHS79_000958</name>
</gene>
<name>A0A841L3D0_9SPHN</name>
<dbReference type="AlphaFoldDB" id="A0A841L3D0"/>
<dbReference type="PANTHER" id="PTHR42852">
    <property type="entry name" value="THIOL:DISULFIDE INTERCHANGE PROTEIN DSBE"/>
    <property type="match status" value="1"/>
</dbReference>
<dbReference type="Pfam" id="PF00578">
    <property type="entry name" value="AhpC-TSA"/>
    <property type="match status" value="1"/>
</dbReference>
<dbReference type="EMBL" id="JACIIV010000006">
    <property type="protein sequence ID" value="MBB6226796.1"/>
    <property type="molecule type" value="Genomic_DNA"/>
</dbReference>
<dbReference type="GO" id="GO:0016491">
    <property type="term" value="F:oxidoreductase activity"/>
    <property type="evidence" value="ECO:0007669"/>
    <property type="project" value="InterPro"/>
</dbReference>
<dbReference type="InterPro" id="IPR036249">
    <property type="entry name" value="Thioredoxin-like_sf"/>
</dbReference>
<comment type="caution">
    <text evidence="2">The sequence shown here is derived from an EMBL/GenBank/DDBJ whole genome shotgun (WGS) entry which is preliminary data.</text>
</comment>
<dbReference type="Proteomes" id="UP000538147">
    <property type="component" value="Unassembled WGS sequence"/>
</dbReference>
<reference evidence="2 3" key="1">
    <citation type="submission" date="2020-08" db="EMBL/GenBank/DDBJ databases">
        <title>Genomic Encyclopedia of Type Strains, Phase IV (KMG-IV): sequencing the most valuable type-strain genomes for metagenomic binning, comparative biology and taxonomic classification.</title>
        <authorList>
            <person name="Goeker M."/>
        </authorList>
    </citation>
    <scope>NUCLEOTIDE SEQUENCE [LARGE SCALE GENOMIC DNA]</scope>
    <source>
        <strain evidence="2 3">DSM 102189</strain>
    </source>
</reference>
<feature type="domain" description="Thioredoxin" evidence="1">
    <location>
        <begin position="186"/>
        <end position="320"/>
    </location>
</feature>
<dbReference type="Gene3D" id="3.40.30.10">
    <property type="entry name" value="Glutaredoxin"/>
    <property type="match status" value="1"/>
</dbReference>
<protein>
    <submittedName>
        <fullName evidence="2">Thiol-disulfide isomerase/thioredoxin</fullName>
    </submittedName>
</protein>
<sequence>MNMLILMALAAGTAPDRMAEVDRQQQVIWASSAGPAAQTARAPALAALRQVGTTDDAAGMRAQALLLKWGSDRDAQAAWNWLVTRHRDDKRLAPILEGWWDGSALPDATGQLRRLAAQTLAPEVRASARLLLARRDLAEGRRAQGLAALRTLSRTAGSTTSTLMGAGDPPRLANVASAMLFQAEALSPGAPLPAITAPTIDGRRPDPADLHGRPMVLDFWATWCPPCIAALPRLKAMATANPQLRLVSVSGDDSPKTVQKWLQRKPHPGVHLWTGPSGRVSSEWLNSAYPFYVVVGGDGRIIGTATDVADVEQMVSRAIG</sequence>
<dbReference type="InterPro" id="IPR000866">
    <property type="entry name" value="AhpC/TSA"/>
</dbReference>
<dbReference type="GO" id="GO:0016853">
    <property type="term" value="F:isomerase activity"/>
    <property type="evidence" value="ECO:0007669"/>
    <property type="project" value="UniProtKB-KW"/>
</dbReference>
<dbReference type="InterPro" id="IPR013766">
    <property type="entry name" value="Thioredoxin_domain"/>
</dbReference>